<evidence type="ECO:0000313" key="2">
    <source>
        <dbReference type="EMBL" id="OCL15020.1"/>
    </source>
</evidence>
<keyword evidence="3" id="KW-1185">Reference proteome</keyword>
<evidence type="ECO:0000256" key="1">
    <source>
        <dbReference type="SAM" id="MobiDB-lite"/>
    </source>
</evidence>
<protein>
    <submittedName>
        <fullName evidence="2">Uncharacterized protein</fullName>
    </submittedName>
</protein>
<dbReference type="AlphaFoldDB" id="A0A8E2JZ68"/>
<dbReference type="EMBL" id="KV748496">
    <property type="protein sequence ID" value="OCL15020.1"/>
    <property type="molecule type" value="Genomic_DNA"/>
</dbReference>
<feature type="compositionally biased region" description="Low complexity" evidence="1">
    <location>
        <begin position="67"/>
        <end position="81"/>
    </location>
</feature>
<reference evidence="2 3" key="1">
    <citation type="journal article" date="2016" name="Nat. Commun.">
        <title>Ectomycorrhizal ecology is imprinted in the genome of the dominant symbiotic fungus Cenococcum geophilum.</title>
        <authorList>
            <consortium name="DOE Joint Genome Institute"/>
            <person name="Peter M."/>
            <person name="Kohler A."/>
            <person name="Ohm R.A."/>
            <person name="Kuo A."/>
            <person name="Krutzmann J."/>
            <person name="Morin E."/>
            <person name="Arend M."/>
            <person name="Barry K.W."/>
            <person name="Binder M."/>
            <person name="Choi C."/>
            <person name="Clum A."/>
            <person name="Copeland A."/>
            <person name="Grisel N."/>
            <person name="Haridas S."/>
            <person name="Kipfer T."/>
            <person name="LaButti K."/>
            <person name="Lindquist E."/>
            <person name="Lipzen A."/>
            <person name="Maire R."/>
            <person name="Meier B."/>
            <person name="Mihaltcheva S."/>
            <person name="Molinier V."/>
            <person name="Murat C."/>
            <person name="Poggeler S."/>
            <person name="Quandt C.A."/>
            <person name="Sperisen C."/>
            <person name="Tritt A."/>
            <person name="Tisserant E."/>
            <person name="Crous P.W."/>
            <person name="Henrissat B."/>
            <person name="Nehls U."/>
            <person name="Egli S."/>
            <person name="Spatafora J.W."/>
            <person name="Grigoriev I.V."/>
            <person name="Martin F.M."/>
        </authorList>
    </citation>
    <scope>NUCLEOTIDE SEQUENCE [LARGE SCALE GENOMIC DNA]</scope>
    <source>
        <strain evidence="2 3">CBS 207.34</strain>
    </source>
</reference>
<accession>A0A8E2JZ68</accession>
<organism evidence="2 3">
    <name type="scientific">Glonium stellatum</name>
    <dbReference type="NCBI Taxonomy" id="574774"/>
    <lineage>
        <taxon>Eukaryota</taxon>
        <taxon>Fungi</taxon>
        <taxon>Dikarya</taxon>
        <taxon>Ascomycota</taxon>
        <taxon>Pezizomycotina</taxon>
        <taxon>Dothideomycetes</taxon>
        <taxon>Pleosporomycetidae</taxon>
        <taxon>Gloniales</taxon>
        <taxon>Gloniaceae</taxon>
        <taxon>Glonium</taxon>
    </lineage>
</organism>
<gene>
    <name evidence="2" type="ORF">AOQ84DRAFT_351248</name>
</gene>
<sequence>MRRMQRLRSLLRDVLLRAQFRASGGDVLDAVVGIWWGGGCVGDAVVADDAYVADCFMRLLRRPRTLSSRGRSSTKSCASSRGKTRVTNVPRQAAVSYLINHAPAHSGREQCEV</sequence>
<feature type="region of interest" description="Disordered" evidence="1">
    <location>
        <begin position="67"/>
        <end position="89"/>
    </location>
</feature>
<name>A0A8E2JZ68_9PEZI</name>
<dbReference type="Proteomes" id="UP000250140">
    <property type="component" value="Unassembled WGS sequence"/>
</dbReference>
<evidence type="ECO:0000313" key="3">
    <source>
        <dbReference type="Proteomes" id="UP000250140"/>
    </source>
</evidence>
<proteinExistence type="predicted"/>